<evidence type="ECO:0000313" key="1">
    <source>
        <dbReference type="EMBL" id="MET7012853.1"/>
    </source>
</evidence>
<dbReference type="Proteomes" id="UP001549691">
    <property type="component" value="Unassembled WGS sequence"/>
</dbReference>
<keyword evidence="2" id="KW-1185">Reference proteome</keyword>
<gene>
    <name evidence="1" type="ORF">ABXR19_01545</name>
</gene>
<dbReference type="Pfam" id="PF13289">
    <property type="entry name" value="SIR2_2"/>
    <property type="match status" value="1"/>
</dbReference>
<comment type="caution">
    <text evidence="1">The sequence shown here is derived from an EMBL/GenBank/DDBJ whole genome shotgun (WGS) entry which is preliminary data.</text>
</comment>
<proteinExistence type="predicted"/>
<name>A0ABV2TI19_9RHOO</name>
<organism evidence="1 2">
    <name type="scientific">Uliginosibacterium flavum</name>
    <dbReference type="NCBI Taxonomy" id="1396831"/>
    <lineage>
        <taxon>Bacteria</taxon>
        <taxon>Pseudomonadati</taxon>
        <taxon>Pseudomonadota</taxon>
        <taxon>Betaproteobacteria</taxon>
        <taxon>Rhodocyclales</taxon>
        <taxon>Zoogloeaceae</taxon>
        <taxon>Uliginosibacterium</taxon>
    </lineage>
</organism>
<protein>
    <submittedName>
        <fullName evidence="1">SIR2 family protein</fullName>
    </submittedName>
</protein>
<evidence type="ECO:0000313" key="2">
    <source>
        <dbReference type="Proteomes" id="UP001549691"/>
    </source>
</evidence>
<dbReference type="EMBL" id="JBEWZI010000001">
    <property type="protein sequence ID" value="MET7012853.1"/>
    <property type="molecule type" value="Genomic_DNA"/>
</dbReference>
<accession>A0ABV2TI19</accession>
<reference evidence="1 2" key="1">
    <citation type="submission" date="2024-07" db="EMBL/GenBank/DDBJ databases">
        <title>Uliginosibacterium flavum JJ3220;KACC:17644.</title>
        <authorList>
            <person name="Kim M.K."/>
        </authorList>
    </citation>
    <scope>NUCLEOTIDE SEQUENCE [LARGE SCALE GENOMIC DNA]</scope>
    <source>
        <strain evidence="1 2">KACC:17644</strain>
    </source>
</reference>
<dbReference type="RefSeq" id="WP_354599311.1">
    <property type="nucleotide sequence ID" value="NZ_JBEWZI010000001.1"/>
</dbReference>
<sequence length="282" mass="31496">MDSALLSEIIAGLKDGSVVPCLGAEVLADVVSPPTLARMPATSDELIYGLNDGKPMAQKLMYEFARAAMNIELKRGRASISNFLTKTYGETPWTRSALHDWIKHISPRYVIDINRDTQLLDSYAGIPHYLVQGCARMSGLLYRFNLYQSDGQRYTPIQPEDATEALPVLFKPLGSPLPQPSYIASDADYVDYITELMGGLAVPPFVKTLRLNKRYLFIGMRLDRDTERMVMSDLIAGAAPEGGWAFLPEPTRKEIKFCKRHNIMLIEESFQALMKEPDAAVC</sequence>